<feature type="domain" description="RsbT co-antagonist protein RsbRD N-terminal" evidence="2">
    <location>
        <begin position="21"/>
        <end position="156"/>
    </location>
</feature>
<dbReference type="InterPro" id="IPR042070">
    <property type="entry name" value="PucR_C-HTH_sf"/>
</dbReference>
<dbReference type="InterPro" id="IPR025751">
    <property type="entry name" value="RsbRD_N_dom"/>
</dbReference>
<comment type="caution">
    <text evidence="3">The sequence shown here is derived from an EMBL/GenBank/DDBJ whole genome shotgun (WGS) entry which is preliminary data.</text>
</comment>
<evidence type="ECO:0000259" key="1">
    <source>
        <dbReference type="Pfam" id="PF13556"/>
    </source>
</evidence>
<dbReference type="PANTHER" id="PTHR33744">
    <property type="entry name" value="CARBOHYDRATE DIACID REGULATOR"/>
    <property type="match status" value="1"/>
</dbReference>
<dbReference type="AlphaFoldDB" id="A0A919VGS3"/>
<dbReference type="EMBL" id="BOQL01000011">
    <property type="protein sequence ID" value="GIM64441.1"/>
    <property type="molecule type" value="Genomic_DNA"/>
</dbReference>
<evidence type="ECO:0000313" key="4">
    <source>
        <dbReference type="Proteomes" id="UP000681340"/>
    </source>
</evidence>
<name>A0A919VGS3_9ACTN</name>
<dbReference type="RefSeq" id="WP_212987156.1">
    <property type="nucleotide sequence ID" value="NZ_BAABEA010000051.1"/>
</dbReference>
<keyword evidence="4" id="KW-1185">Reference proteome</keyword>
<evidence type="ECO:0000259" key="2">
    <source>
        <dbReference type="Pfam" id="PF14361"/>
    </source>
</evidence>
<dbReference type="InterPro" id="IPR025736">
    <property type="entry name" value="PucR_C-HTH_dom"/>
</dbReference>
<sequence>MAPTARGDVFVKVLWAMAADEDIVDDLVRAARAQAPEVARLPAAETRRHVALLFSAGLASFERAGDPSERDFAEAARLGADRAAQGISIGGLLCAVQAGRNRALEIAVQRARDAAIPDGVLLEVLLDLDRYLGAMERHVIAGHRAAEQALAGTRLEAGDRVLRALLLGGEPAPAPAELLRAGLRPDGRYHCLVGEVTDPGRLRAVGRRLAAGGGVAGTVRGRLAVLTPRMPAGEALDPGVLMVVAPAWPLPGIRAVFDLCLAALPIAGRSGRPGPHLLVEHAGDLALSAQPVLAGLVTSAVLGELRAGDDFHRELVTTAMAYLDHGQRLDHTAAALHVHPNTVRYRLRRLHELTGVPLVPGEPGEGLTVLATVGLWWALRTWREPPAGSGPAFGDFDA</sequence>
<feature type="domain" description="PucR C-terminal helix-turn-helix" evidence="1">
    <location>
        <begin position="315"/>
        <end position="358"/>
    </location>
</feature>
<reference evidence="3" key="1">
    <citation type="submission" date="2021-03" db="EMBL/GenBank/DDBJ databases">
        <title>Whole genome shotgun sequence of Actinoplanes auranticolor NBRC 12245.</title>
        <authorList>
            <person name="Komaki H."/>
            <person name="Tamura T."/>
        </authorList>
    </citation>
    <scope>NUCLEOTIDE SEQUENCE</scope>
    <source>
        <strain evidence="3">NBRC 12245</strain>
    </source>
</reference>
<dbReference type="Pfam" id="PF14361">
    <property type="entry name" value="RsbRD_N"/>
    <property type="match status" value="1"/>
</dbReference>
<organism evidence="3 4">
    <name type="scientific">Actinoplanes auranticolor</name>
    <dbReference type="NCBI Taxonomy" id="47988"/>
    <lineage>
        <taxon>Bacteria</taxon>
        <taxon>Bacillati</taxon>
        <taxon>Actinomycetota</taxon>
        <taxon>Actinomycetes</taxon>
        <taxon>Micromonosporales</taxon>
        <taxon>Micromonosporaceae</taxon>
        <taxon>Actinoplanes</taxon>
    </lineage>
</organism>
<dbReference type="InterPro" id="IPR051448">
    <property type="entry name" value="CdaR-like_regulators"/>
</dbReference>
<evidence type="ECO:0000313" key="3">
    <source>
        <dbReference type="EMBL" id="GIM64441.1"/>
    </source>
</evidence>
<dbReference type="PANTHER" id="PTHR33744:SF1">
    <property type="entry name" value="DNA-BINDING TRANSCRIPTIONAL ACTIVATOR ADER"/>
    <property type="match status" value="1"/>
</dbReference>
<protein>
    <recommendedName>
        <fullName evidence="5">PucR-like helix-turn-helix protein</fullName>
    </recommendedName>
</protein>
<dbReference type="Pfam" id="PF13556">
    <property type="entry name" value="HTH_30"/>
    <property type="match status" value="1"/>
</dbReference>
<dbReference type="Gene3D" id="1.10.10.2840">
    <property type="entry name" value="PucR C-terminal helix-turn-helix domain"/>
    <property type="match status" value="1"/>
</dbReference>
<evidence type="ECO:0008006" key="5">
    <source>
        <dbReference type="Google" id="ProtNLM"/>
    </source>
</evidence>
<dbReference type="Proteomes" id="UP000681340">
    <property type="component" value="Unassembled WGS sequence"/>
</dbReference>
<gene>
    <name evidence="3" type="ORF">Aau02nite_10390</name>
</gene>
<accession>A0A919VGS3</accession>
<proteinExistence type="predicted"/>